<organism evidence="1 2">
    <name type="scientific">Vaccinium darrowii</name>
    <dbReference type="NCBI Taxonomy" id="229202"/>
    <lineage>
        <taxon>Eukaryota</taxon>
        <taxon>Viridiplantae</taxon>
        <taxon>Streptophyta</taxon>
        <taxon>Embryophyta</taxon>
        <taxon>Tracheophyta</taxon>
        <taxon>Spermatophyta</taxon>
        <taxon>Magnoliopsida</taxon>
        <taxon>eudicotyledons</taxon>
        <taxon>Gunneridae</taxon>
        <taxon>Pentapetalae</taxon>
        <taxon>asterids</taxon>
        <taxon>Ericales</taxon>
        <taxon>Ericaceae</taxon>
        <taxon>Vaccinioideae</taxon>
        <taxon>Vaccinieae</taxon>
        <taxon>Vaccinium</taxon>
    </lineage>
</organism>
<keyword evidence="2" id="KW-1185">Reference proteome</keyword>
<dbReference type="EMBL" id="CM037162">
    <property type="protein sequence ID" value="KAH7864735.1"/>
    <property type="molecule type" value="Genomic_DNA"/>
</dbReference>
<proteinExistence type="predicted"/>
<evidence type="ECO:0000313" key="2">
    <source>
        <dbReference type="Proteomes" id="UP000828048"/>
    </source>
</evidence>
<reference evidence="1 2" key="1">
    <citation type="journal article" date="2021" name="Hortic Res">
        <title>High-quality reference genome and annotation aids understanding of berry development for evergreen blueberry (Vaccinium darrowii).</title>
        <authorList>
            <person name="Yu J."/>
            <person name="Hulse-Kemp A.M."/>
            <person name="Babiker E."/>
            <person name="Staton M."/>
        </authorList>
    </citation>
    <scope>NUCLEOTIDE SEQUENCE [LARGE SCALE GENOMIC DNA]</scope>
    <source>
        <strain evidence="2">cv. NJ 8807/NJ 8810</strain>
        <tissue evidence="1">Young leaf</tissue>
    </source>
</reference>
<name>A0ACB7ZGH9_9ERIC</name>
<sequence length="271" mass="30098">MTMKNMVRRLRTQNDIPPDPKSKTKKSQSCKLAVGSLDNIVAHGTMFEKVGPEEPLHTVPLGEANFRGVSKSNGVAGNKATSRNVDSDKILESLRSFDDYVEMVEYNEAYTITLDEDLFGSNVELPIQMEDMEHVSQMKELSLACIMLYMNHLFRVIKSANLERKFLFVNPSAISGTTKQLIGGSKSALLASLLKDAENDQLVFIPHVAGFHWVLFVIDLSYPMVFGCDHFKPLIVSAEELFGWLLAVVTIVVGQGGFEGVIQIIITIFIV</sequence>
<comment type="caution">
    <text evidence="1">The sequence shown here is derived from an EMBL/GenBank/DDBJ whole genome shotgun (WGS) entry which is preliminary data.</text>
</comment>
<gene>
    <name evidence="1" type="ORF">Vadar_033245</name>
</gene>
<dbReference type="Proteomes" id="UP000828048">
    <property type="component" value="Chromosome 12"/>
</dbReference>
<accession>A0ACB7ZGH9</accession>
<protein>
    <submittedName>
        <fullName evidence="1">Uncharacterized protein</fullName>
    </submittedName>
</protein>
<evidence type="ECO:0000313" key="1">
    <source>
        <dbReference type="EMBL" id="KAH7864735.1"/>
    </source>
</evidence>